<feature type="compositionally biased region" description="Low complexity" evidence="7">
    <location>
        <begin position="316"/>
        <end position="335"/>
    </location>
</feature>
<sequence length="1376" mass="135276">MSKNIFVYPCNSYVGRAVAKAFGAAGHSVTGLAVGSSDVPECVETYYEVGDSGAASAHKQLLLTADVVVYDLLGNEQATRDAVVQLAQQPYGGREVLFVAVSSPLVWAATRPNPVASLGEWGAPDAAAAAAADTVDGLDDSAAAPAATDAGGGAAAGGGAGGEEDASWLARGTVPGRSGGGAGGGGGSGTGSADGGGSSLLGLQGERPNSSATGGSEGGRLLSPPYVAPTFSAPEDVTRRTPAVAARAALAVEQVVLRAGRRGRLRTAVVCPGLLYGEGEDDLTFFGAFKTAWTLQCRPAPGPAALSAASAAALPAAAPAPGTPGLTPGTPGASATPPPATPPPAVPTTPLSQAPPTPPAPSPVPGSTPSASQQRDPSAAAQQTPTSSAVATPGAAAAGAGAVSTPGQPAPATPLAATGPRPASSSSSNPSRPKIFVYGRGTNILPTLHVADLAAYVIALSGLAPSAATGAGGGAGAGAGSSSTAPASAATTRPVTPAVAAAAATAAAAPAVPPPAPQPSSSAPSTAGGAAAAAALAAAAAAATAAAAAAAAAAPPPPPVVLLPPSGGYFLVTDGSRVSQLELANTIAAALGLGPGEDVIEFVPETELHRHPAPLRTRMLLDLSLATTPLPPPLPSFTLSRPGGLTMQAAAVATEFTTARRLTPLRLLVTGPPLSGKTHLARRLAQQYGLVYLNTPLLLAAAADPALAAAVGLSPVTDTALIRTAMTEVATPVTGTGGAAGGRAERERERERDRDGGNTGWAGNGRVSAKTLGALLAAAMADPRAAARCRGFVLDGFPRSAAQAKAAFYVLERDEAAIAAAEAAAAAAAQQVHPKTRGGASRGQQAAPATPSNPCGVADTFEVPVGMRLVPNPLTAPTHVLELDVGEEQLRARMAAIAAAADEVASRLTGEPSTLSEPSGTFEKKPAAAGPKRGPGGKAPVSNAKDLAVAAALGHNNEAGFTRRMTAFQTWRNEDAADLRARTAAAQAAWDAEQARLAAEAARAAAEASTLKAKRRRAREEAAAAAAAAAAAGTAVGEGGGTAAGTATVIATGDEGAVQEGTVSELNGGAAAEAVEVPKPPLPQYGGLVALCLDTGASHVKIPNPTVEDGPLITVNVQPPPSAFQPAAPATTAGASAAAAAAAAATPAVPPPGSVAAAVREAATTAPPAPPPLPSLEWQVEVFLGGPHNFDGFPPPVQRLSQTGAALEAAAEAARAEAQAQRDSEAAAAAELAAAQAVTDGAEASYNYRLRSGRGEAVRRYLLQRVMPVITAALADASLERAMSEGVPERTGGGDGLGSVGSGKEVLLRVARALQAAAEEEEVSGFLDPYLDPSYGIQLAKIEAKAAREAARAAAAAAKAEREAAARHQPAEEPAA</sequence>
<gene>
    <name evidence="8" type="ORF">Agub_g13552</name>
</gene>
<keyword evidence="6" id="KW-0175">Coiled coil</keyword>
<feature type="compositionally biased region" description="Pro residues" evidence="7">
    <location>
        <begin position="336"/>
        <end position="366"/>
    </location>
</feature>
<dbReference type="GO" id="GO:0004017">
    <property type="term" value="F:AMP kinase activity"/>
    <property type="evidence" value="ECO:0007669"/>
    <property type="project" value="UniProtKB-EC"/>
</dbReference>
<proteinExistence type="inferred from homology"/>
<dbReference type="SUPFAM" id="SSF52540">
    <property type="entry name" value="P-loop containing nucleoside triphosphate hydrolases"/>
    <property type="match status" value="1"/>
</dbReference>
<comment type="similarity">
    <text evidence="1">Belongs to the adenylate kinase family.</text>
</comment>
<feature type="compositionally biased region" description="Low complexity" evidence="7">
    <location>
        <begin position="413"/>
        <end position="432"/>
    </location>
</feature>
<evidence type="ECO:0000256" key="4">
    <source>
        <dbReference type="ARBA" id="ARBA00022741"/>
    </source>
</evidence>
<dbReference type="InterPro" id="IPR036291">
    <property type="entry name" value="NAD(P)-bd_dom_sf"/>
</dbReference>
<dbReference type="PROSITE" id="PS00113">
    <property type="entry name" value="ADENYLATE_KINASE"/>
    <property type="match status" value="1"/>
</dbReference>
<dbReference type="EC" id="2.7.4.3" evidence="2"/>
<feature type="coiled-coil region" evidence="6">
    <location>
        <begin position="1001"/>
        <end position="1028"/>
    </location>
</feature>
<feature type="region of interest" description="Disordered" evidence="7">
    <location>
        <begin position="906"/>
        <end position="941"/>
    </location>
</feature>
<feature type="compositionally biased region" description="Basic and acidic residues" evidence="7">
    <location>
        <begin position="1359"/>
        <end position="1376"/>
    </location>
</feature>
<dbReference type="GO" id="GO:0005524">
    <property type="term" value="F:ATP binding"/>
    <property type="evidence" value="ECO:0007669"/>
    <property type="project" value="InterPro"/>
</dbReference>
<evidence type="ECO:0000313" key="9">
    <source>
        <dbReference type="Proteomes" id="UP001054857"/>
    </source>
</evidence>
<feature type="region of interest" description="Disordered" evidence="7">
    <location>
        <begin position="316"/>
        <end position="432"/>
    </location>
</feature>
<dbReference type="SUPFAM" id="SSF51735">
    <property type="entry name" value="NAD(P)-binding Rossmann-fold domains"/>
    <property type="match status" value="1"/>
</dbReference>
<organism evidence="8 9">
    <name type="scientific">Astrephomene gubernaculifera</name>
    <dbReference type="NCBI Taxonomy" id="47775"/>
    <lineage>
        <taxon>Eukaryota</taxon>
        <taxon>Viridiplantae</taxon>
        <taxon>Chlorophyta</taxon>
        <taxon>core chlorophytes</taxon>
        <taxon>Chlorophyceae</taxon>
        <taxon>CS clade</taxon>
        <taxon>Chlamydomonadales</taxon>
        <taxon>Astrephomenaceae</taxon>
        <taxon>Astrephomene</taxon>
    </lineage>
</organism>
<feature type="region of interest" description="Disordered" evidence="7">
    <location>
        <begin position="142"/>
        <end position="233"/>
    </location>
</feature>
<name>A0AAD3E219_9CHLO</name>
<evidence type="ECO:0000256" key="6">
    <source>
        <dbReference type="SAM" id="Coils"/>
    </source>
</evidence>
<evidence type="ECO:0000256" key="1">
    <source>
        <dbReference type="ARBA" id="ARBA00007220"/>
    </source>
</evidence>
<evidence type="ECO:0000256" key="7">
    <source>
        <dbReference type="SAM" id="MobiDB-lite"/>
    </source>
</evidence>
<feature type="region of interest" description="Disordered" evidence="7">
    <location>
        <begin position="834"/>
        <end position="855"/>
    </location>
</feature>
<feature type="compositionally biased region" description="Gly residues" evidence="7">
    <location>
        <begin position="470"/>
        <end position="479"/>
    </location>
</feature>
<feature type="compositionally biased region" description="Gly residues" evidence="7">
    <location>
        <begin position="150"/>
        <end position="161"/>
    </location>
</feature>
<accession>A0AAD3E219</accession>
<dbReference type="EMBL" id="BMAR01000047">
    <property type="protein sequence ID" value="GFR51204.1"/>
    <property type="molecule type" value="Genomic_DNA"/>
</dbReference>
<dbReference type="Proteomes" id="UP001054857">
    <property type="component" value="Unassembled WGS sequence"/>
</dbReference>
<keyword evidence="3" id="KW-0808">Transferase</keyword>
<reference evidence="8 9" key="1">
    <citation type="journal article" date="2021" name="Sci. Rep.">
        <title>Genome sequencing of the multicellular alga Astrephomene provides insights into convergent evolution of germ-soma differentiation.</title>
        <authorList>
            <person name="Yamashita S."/>
            <person name="Yamamoto K."/>
            <person name="Matsuzaki R."/>
            <person name="Suzuki S."/>
            <person name="Yamaguchi H."/>
            <person name="Hirooka S."/>
            <person name="Minakuchi Y."/>
            <person name="Miyagishima S."/>
            <person name="Kawachi M."/>
            <person name="Toyoda A."/>
            <person name="Nozaki H."/>
        </authorList>
    </citation>
    <scope>NUCLEOTIDE SEQUENCE [LARGE SCALE GENOMIC DNA]</scope>
    <source>
        <strain evidence="8 9">NIES-4017</strain>
    </source>
</reference>
<evidence type="ECO:0000256" key="5">
    <source>
        <dbReference type="ARBA" id="ARBA00022777"/>
    </source>
</evidence>
<keyword evidence="5" id="KW-0418">Kinase</keyword>
<feature type="region of interest" description="Disordered" evidence="7">
    <location>
        <begin position="1357"/>
        <end position="1376"/>
    </location>
</feature>
<dbReference type="Gene3D" id="3.40.50.300">
    <property type="entry name" value="P-loop containing nucleotide triphosphate hydrolases"/>
    <property type="match status" value="1"/>
</dbReference>
<feature type="region of interest" description="Disordered" evidence="7">
    <location>
        <begin position="732"/>
        <end position="764"/>
    </location>
</feature>
<feature type="compositionally biased region" description="Gly residues" evidence="7">
    <location>
        <begin position="177"/>
        <end position="199"/>
    </location>
</feature>
<comment type="caution">
    <text evidence="8">The sequence shown here is derived from an EMBL/GenBank/DDBJ whole genome shotgun (WGS) entry which is preliminary data.</text>
</comment>
<keyword evidence="4" id="KW-0547">Nucleotide-binding</keyword>
<dbReference type="InterPro" id="IPR027417">
    <property type="entry name" value="P-loop_NTPase"/>
</dbReference>
<feature type="compositionally biased region" description="Low complexity" evidence="7">
    <location>
        <begin position="367"/>
        <end position="407"/>
    </location>
</feature>
<evidence type="ECO:0000256" key="2">
    <source>
        <dbReference type="ARBA" id="ARBA00012955"/>
    </source>
</evidence>
<dbReference type="PANTHER" id="PTHR23359">
    <property type="entry name" value="NUCLEOTIDE KINASE"/>
    <property type="match status" value="1"/>
</dbReference>
<keyword evidence="9" id="KW-1185">Reference proteome</keyword>
<feature type="region of interest" description="Disordered" evidence="7">
    <location>
        <begin position="469"/>
        <end position="490"/>
    </location>
</feature>
<feature type="compositionally biased region" description="Low complexity" evidence="7">
    <location>
        <begin position="480"/>
        <end position="490"/>
    </location>
</feature>
<feature type="compositionally biased region" description="Basic and acidic residues" evidence="7">
    <location>
        <begin position="743"/>
        <end position="756"/>
    </location>
</feature>
<evidence type="ECO:0000313" key="8">
    <source>
        <dbReference type="EMBL" id="GFR51204.1"/>
    </source>
</evidence>
<protein>
    <recommendedName>
        <fullName evidence="2">adenylate kinase</fullName>
        <ecNumber evidence="2">2.7.4.3</ecNumber>
    </recommendedName>
</protein>
<dbReference type="InterPro" id="IPR000850">
    <property type="entry name" value="Adenylat/UMP-CMP_kin"/>
</dbReference>
<dbReference type="InterPro" id="IPR033690">
    <property type="entry name" value="Adenylat_kinase_CS"/>
</dbReference>
<evidence type="ECO:0000256" key="3">
    <source>
        <dbReference type="ARBA" id="ARBA00022679"/>
    </source>
</evidence>